<feature type="domain" description="HTH LytTR-type" evidence="3">
    <location>
        <begin position="134"/>
        <end position="200"/>
    </location>
</feature>
<dbReference type="PANTHER" id="PTHR37299:SF1">
    <property type="entry name" value="STAGE 0 SPORULATION PROTEIN A HOMOLOG"/>
    <property type="match status" value="1"/>
</dbReference>
<dbReference type="Gene3D" id="2.40.50.1020">
    <property type="entry name" value="LytTr DNA-binding domain"/>
    <property type="match status" value="1"/>
</dbReference>
<dbReference type="OrthoDB" id="2168082at2"/>
<organism evidence="4 5">
    <name type="scientific">Flavobacterium caeni</name>
    <dbReference type="NCBI Taxonomy" id="490189"/>
    <lineage>
        <taxon>Bacteria</taxon>
        <taxon>Pseudomonadati</taxon>
        <taxon>Bacteroidota</taxon>
        <taxon>Flavobacteriia</taxon>
        <taxon>Flavobacteriales</taxon>
        <taxon>Flavobacteriaceae</taxon>
        <taxon>Flavobacterium</taxon>
    </lineage>
</organism>
<dbReference type="AlphaFoldDB" id="A0A1G5HHQ6"/>
<dbReference type="PROSITE" id="PS50930">
    <property type="entry name" value="HTH_LYTTR"/>
    <property type="match status" value="1"/>
</dbReference>
<dbReference type="GO" id="GO:0000156">
    <property type="term" value="F:phosphorelay response regulator activity"/>
    <property type="evidence" value="ECO:0007669"/>
    <property type="project" value="InterPro"/>
</dbReference>
<feature type="domain" description="Response regulatory" evidence="2">
    <location>
        <begin position="4"/>
        <end position="115"/>
    </location>
</feature>
<evidence type="ECO:0000313" key="5">
    <source>
        <dbReference type="Proteomes" id="UP000199354"/>
    </source>
</evidence>
<evidence type="ECO:0000313" key="4">
    <source>
        <dbReference type="EMBL" id="SCY63392.1"/>
    </source>
</evidence>
<evidence type="ECO:0000259" key="3">
    <source>
        <dbReference type="PROSITE" id="PS50930"/>
    </source>
</evidence>
<dbReference type="InterPro" id="IPR007492">
    <property type="entry name" value="LytTR_DNA-bd_dom"/>
</dbReference>
<dbReference type="PANTHER" id="PTHR37299">
    <property type="entry name" value="TRANSCRIPTIONAL REGULATOR-RELATED"/>
    <property type="match status" value="1"/>
</dbReference>
<dbReference type="EMBL" id="FMVF01000008">
    <property type="protein sequence ID" value="SCY63392.1"/>
    <property type="molecule type" value="Genomic_DNA"/>
</dbReference>
<gene>
    <name evidence="4" type="ORF">SAMN02927903_01851</name>
</gene>
<dbReference type="STRING" id="490189.SAMN02927903_01851"/>
<dbReference type="GO" id="GO:0003677">
    <property type="term" value="F:DNA binding"/>
    <property type="evidence" value="ECO:0007669"/>
    <property type="project" value="InterPro"/>
</dbReference>
<dbReference type="Pfam" id="PF04397">
    <property type="entry name" value="LytTR"/>
    <property type="match status" value="1"/>
</dbReference>
<dbReference type="InterPro" id="IPR011006">
    <property type="entry name" value="CheY-like_superfamily"/>
</dbReference>
<dbReference type="SMART" id="SM00850">
    <property type="entry name" value="LytTR"/>
    <property type="match status" value="1"/>
</dbReference>
<protein>
    <submittedName>
        <fullName evidence="4">Two component transcriptional regulator, LytTR family</fullName>
    </submittedName>
</protein>
<name>A0A1G5HHQ6_9FLAO</name>
<feature type="modified residue" description="4-aspartylphosphate" evidence="1">
    <location>
        <position position="55"/>
    </location>
</feature>
<dbReference type="PROSITE" id="PS50110">
    <property type="entry name" value="RESPONSE_REGULATORY"/>
    <property type="match status" value="1"/>
</dbReference>
<dbReference type="Proteomes" id="UP000199354">
    <property type="component" value="Unassembled WGS sequence"/>
</dbReference>
<keyword evidence="1" id="KW-0597">Phosphoprotein</keyword>
<dbReference type="SMART" id="SM00448">
    <property type="entry name" value="REC"/>
    <property type="match status" value="1"/>
</dbReference>
<sequence>MKLKCLIVEDEPLARGVMEGFVAEVPFLEHVGSCADAFAAMQLLKDQPVDLMLLDIHLPKLKGLDFLAALQHPPMVIVASAYHEFALQSYEYNVVDYLLKPIAFGRFVVAVNKALDKKNSSVQPLDNPSAGQELQVNVHKRKARIAIDDILYIESQRENVKIVTTSRTVLTRYPISELEKELPASFLRIHRSFIVNKTKIDFYDAHDIEIAGKDLPIGRNYKTQVLETLAGKAGLGSVK</sequence>
<evidence type="ECO:0000259" key="2">
    <source>
        <dbReference type="PROSITE" id="PS50110"/>
    </source>
</evidence>
<dbReference type="InterPro" id="IPR046947">
    <property type="entry name" value="LytR-like"/>
</dbReference>
<evidence type="ECO:0000256" key="1">
    <source>
        <dbReference type="PROSITE-ProRule" id="PRU00169"/>
    </source>
</evidence>
<dbReference type="Gene3D" id="3.40.50.2300">
    <property type="match status" value="1"/>
</dbReference>
<reference evidence="4 5" key="1">
    <citation type="submission" date="2016-10" db="EMBL/GenBank/DDBJ databases">
        <authorList>
            <person name="de Groot N.N."/>
        </authorList>
    </citation>
    <scope>NUCLEOTIDE SEQUENCE [LARGE SCALE GENOMIC DNA]</scope>
    <source>
        <strain evidence="4 5">CGMCC 1.7031</strain>
    </source>
</reference>
<dbReference type="RefSeq" id="WP_091142271.1">
    <property type="nucleotide sequence ID" value="NZ_FMVF01000008.1"/>
</dbReference>
<dbReference type="Pfam" id="PF00072">
    <property type="entry name" value="Response_reg"/>
    <property type="match status" value="1"/>
</dbReference>
<dbReference type="InterPro" id="IPR001789">
    <property type="entry name" value="Sig_transdc_resp-reg_receiver"/>
</dbReference>
<proteinExistence type="predicted"/>
<dbReference type="SUPFAM" id="SSF52172">
    <property type="entry name" value="CheY-like"/>
    <property type="match status" value="1"/>
</dbReference>
<keyword evidence="5" id="KW-1185">Reference proteome</keyword>
<accession>A0A1G5HHQ6</accession>